<reference evidence="2" key="1">
    <citation type="journal article" date="2019" name="Int. J. Syst. Evol. Microbiol.">
        <title>The Global Catalogue of Microorganisms (GCM) 10K type strain sequencing project: providing services to taxonomists for standard genome sequencing and annotation.</title>
        <authorList>
            <consortium name="The Broad Institute Genomics Platform"/>
            <consortium name="The Broad Institute Genome Sequencing Center for Infectious Disease"/>
            <person name="Wu L."/>
            <person name="Ma J."/>
        </authorList>
    </citation>
    <scope>NUCLEOTIDE SEQUENCE [LARGE SCALE GENOMIC DNA]</scope>
    <source>
        <strain evidence="2">JCM 17225</strain>
    </source>
</reference>
<organism evidence="1 2">
    <name type="scientific">Hymenobacter glaciei</name>
    <dbReference type="NCBI Taxonomy" id="877209"/>
    <lineage>
        <taxon>Bacteria</taxon>
        <taxon>Pseudomonadati</taxon>
        <taxon>Bacteroidota</taxon>
        <taxon>Cytophagia</taxon>
        <taxon>Cytophagales</taxon>
        <taxon>Hymenobacteraceae</taxon>
        <taxon>Hymenobacter</taxon>
    </lineage>
</organism>
<dbReference type="Proteomes" id="UP001501469">
    <property type="component" value="Unassembled WGS sequence"/>
</dbReference>
<proteinExistence type="predicted"/>
<dbReference type="RefSeq" id="WP_345059238.1">
    <property type="nucleotide sequence ID" value="NZ_BAABDK010000034.1"/>
</dbReference>
<accession>A0ABP7UUQ2</accession>
<keyword evidence="2" id="KW-1185">Reference proteome</keyword>
<dbReference type="EMBL" id="BAABDK010000034">
    <property type="protein sequence ID" value="GAA4053457.1"/>
    <property type="molecule type" value="Genomic_DNA"/>
</dbReference>
<comment type="caution">
    <text evidence="1">The sequence shown here is derived from an EMBL/GenBank/DDBJ whole genome shotgun (WGS) entry which is preliminary data.</text>
</comment>
<sequence>MSHNINSFSKLNEKIKAINGIPCVLEALWDGDTSGWYLYLNLYYKRRTWWFKEIFQPHLSKKALGTISLGGDIRLFSGQVPPWPEAELAKEIGKLASEKYGLTFYMPSEEPDDDCPSWDQQHLAIACGKCGKLIIPTDSAHLPKDTCYGCYLKQKSS</sequence>
<name>A0ABP7UUQ2_9BACT</name>
<evidence type="ECO:0000313" key="2">
    <source>
        <dbReference type="Proteomes" id="UP001501469"/>
    </source>
</evidence>
<gene>
    <name evidence="1" type="ORF">GCM10022409_45460</name>
</gene>
<evidence type="ECO:0000313" key="1">
    <source>
        <dbReference type="EMBL" id="GAA4053457.1"/>
    </source>
</evidence>
<protein>
    <submittedName>
        <fullName evidence="1">Uncharacterized protein</fullName>
    </submittedName>
</protein>